<reference evidence="2" key="1">
    <citation type="submission" date="2020-09" db="EMBL/GenBank/DDBJ databases">
        <authorList>
            <person name="Kikuchi T."/>
        </authorList>
    </citation>
    <scope>NUCLEOTIDE SEQUENCE</scope>
    <source>
        <strain evidence="2">SH1</strain>
    </source>
</reference>
<dbReference type="Proteomes" id="UP000614601">
    <property type="component" value="Unassembled WGS sequence"/>
</dbReference>
<evidence type="ECO:0000313" key="3">
    <source>
        <dbReference type="Proteomes" id="UP000614601"/>
    </source>
</evidence>
<name>A0A811JS54_9BILA</name>
<gene>
    <name evidence="2" type="ORF">BOKJ2_LOCUS763</name>
</gene>
<sequence>MTAITRSPLNTDLMVEFTVNDLYLATVDDWSAIQFAASVGLLPNSRKCERCGRPMHLVSRQENIDKKRWICKISEGRKKRYCSTKSIRSGTFFEKSHLTIKTIVHIIYWWSLEVPPNLIEPLCSITSKAAADFALFLRQECEKYFLGHKLDWEEHNNNSVEVDTTDSSETSSSSSTQSRWAAAKRKQGPLESSAAGMLEKKFRIEANGAVFAKIIDAIKTSHNSSQFLLL</sequence>
<accession>A0A811JS54</accession>
<evidence type="ECO:0000313" key="2">
    <source>
        <dbReference type="EMBL" id="CAD5206079.1"/>
    </source>
</evidence>
<feature type="compositionally biased region" description="Low complexity" evidence="1">
    <location>
        <begin position="160"/>
        <end position="176"/>
    </location>
</feature>
<dbReference type="OrthoDB" id="5984690at2759"/>
<dbReference type="Proteomes" id="UP000783686">
    <property type="component" value="Unassembled WGS sequence"/>
</dbReference>
<dbReference type="AlphaFoldDB" id="A0A811JS54"/>
<dbReference type="EMBL" id="CAJFCW020000001">
    <property type="protein sequence ID" value="CAG9080418.1"/>
    <property type="molecule type" value="Genomic_DNA"/>
</dbReference>
<keyword evidence="3" id="KW-1185">Reference proteome</keyword>
<comment type="caution">
    <text evidence="2">The sequence shown here is derived from an EMBL/GenBank/DDBJ whole genome shotgun (WGS) entry which is preliminary data.</text>
</comment>
<proteinExistence type="predicted"/>
<protein>
    <submittedName>
        <fullName evidence="2">Uncharacterized protein</fullName>
    </submittedName>
</protein>
<dbReference type="EMBL" id="CAJFDH010000001">
    <property type="protein sequence ID" value="CAD5206079.1"/>
    <property type="molecule type" value="Genomic_DNA"/>
</dbReference>
<feature type="region of interest" description="Disordered" evidence="1">
    <location>
        <begin position="160"/>
        <end position="187"/>
    </location>
</feature>
<evidence type="ECO:0000256" key="1">
    <source>
        <dbReference type="SAM" id="MobiDB-lite"/>
    </source>
</evidence>
<organism evidence="2 3">
    <name type="scientific">Bursaphelenchus okinawaensis</name>
    <dbReference type="NCBI Taxonomy" id="465554"/>
    <lineage>
        <taxon>Eukaryota</taxon>
        <taxon>Metazoa</taxon>
        <taxon>Ecdysozoa</taxon>
        <taxon>Nematoda</taxon>
        <taxon>Chromadorea</taxon>
        <taxon>Rhabditida</taxon>
        <taxon>Tylenchina</taxon>
        <taxon>Tylenchomorpha</taxon>
        <taxon>Aphelenchoidea</taxon>
        <taxon>Aphelenchoididae</taxon>
        <taxon>Bursaphelenchus</taxon>
    </lineage>
</organism>